<evidence type="ECO:0000313" key="2">
    <source>
        <dbReference type="Proteomes" id="UP000820818"/>
    </source>
</evidence>
<sequence>MATVSRFSLERSSYRRRRARRTDRYNTRSFVRVHDRCTGTTLRRSRKQSLARVSISSLELPHVFEQV</sequence>
<comment type="caution">
    <text evidence="1">The sequence shown here is derived from an EMBL/GenBank/DDBJ whole genome shotgun (WGS) entry which is preliminary data.</text>
</comment>
<keyword evidence="2" id="KW-1185">Reference proteome</keyword>
<gene>
    <name evidence="1" type="ORF">GHT06_013204</name>
</gene>
<reference evidence="1 2" key="1">
    <citation type="submission" date="2022-05" db="EMBL/GenBank/DDBJ databases">
        <title>A multi-omics perspective on studying reproductive biology in Daphnia sinensis.</title>
        <authorList>
            <person name="Jia J."/>
        </authorList>
    </citation>
    <scope>NUCLEOTIDE SEQUENCE [LARGE SCALE GENOMIC DNA]</scope>
    <source>
        <strain evidence="1 2">WSL</strain>
    </source>
</reference>
<name>A0AAD5KZ09_9CRUS</name>
<evidence type="ECO:0000313" key="1">
    <source>
        <dbReference type="EMBL" id="KAI9562239.1"/>
    </source>
</evidence>
<dbReference type="Proteomes" id="UP000820818">
    <property type="component" value="Linkage Group LG3"/>
</dbReference>
<proteinExistence type="predicted"/>
<dbReference type="EMBL" id="WJBH02000003">
    <property type="protein sequence ID" value="KAI9562239.1"/>
    <property type="molecule type" value="Genomic_DNA"/>
</dbReference>
<protein>
    <submittedName>
        <fullName evidence="1">Uncharacterized protein</fullName>
    </submittedName>
</protein>
<organism evidence="1 2">
    <name type="scientific">Daphnia sinensis</name>
    <dbReference type="NCBI Taxonomy" id="1820382"/>
    <lineage>
        <taxon>Eukaryota</taxon>
        <taxon>Metazoa</taxon>
        <taxon>Ecdysozoa</taxon>
        <taxon>Arthropoda</taxon>
        <taxon>Crustacea</taxon>
        <taxon>Branchiopoda</taxon>
        <taxon>Diplostraca</taxon>
        <taxon>Cladocera</taxon>
        <taxon>Anomopoda</taxon>
        <taxon>Daphniidae</taxon>
        <taxon>Daphnia</taxon>
        <taxon>Daphnia similis group</taxon>
    </lineage>
</organism>
<dbReference type="AlphaFoldDB" id="A0AAD5KZ09"/>
<accession>A0AAD5KZ09</accession>